<evidence type="ECO:0000313" key="4">
    <source>
        <dbReference type="Proteomes" id="UP000708208"/>
    </source>
</evidence>
<dbReference type="GO" id="GO:0008270">
    <property type="term" value="F:zinc ion binding"/>
    <property type="evidence" value="ECO:0007669"/>
    <property type="project" value="UniProtKB-KW"/>
</dbReference>
<keyword evidence="1" id="KW-0479">Metal-binding</keyword>
<dbReference type="AlphaFoldDB" id="A0A8J2JW85"/>
<dbReference type="PROSITE" id="PS50158">
    <property type="entry name" value="ZF_CCHC"/>
    <property type="match status" value="1"/>
</dbReference>
<evidence type="ECO:0000256" key="1">
    <source>
        <dbReference type="PROSITE-ProRule" id="PRU00047"/>
    </source>
</evidence>
<dbReference type="SMART" id="SM00343">
    <property type="entry name" value="ZnF_C2HC"/>
    <property type="match status" value="2"/>
</dbReference>
<feature type="domain" description="CCHC-type" evidence="2">
    <location>
        <begin position="93"/>
        <end position="108"/>
    </location>
</feature>
<keyword evidence="1" id="KW-0863">Zinc-finger</keyword>
<dbReference type="InterPro" id="IPR018306">
    <property type="entry name" value="Phage_T5_Orf172_DNA-bd"/>
</dbReference>
<organism evidence="3 4">
    <name type="scientific">Allacma fusca</name>
    <dbReference type="NCBI Taxonomy" id="39272"/>
    <lineage>
        <taxon>Eukaryota</taxon>
        <taxon>Metazoa</taxon>
        <taxon>Ecdysozoa</taxon>
        <taxon>Arthropoda</taxon>
        <taxon>Hexapoda</taxon>
        <taxon>Collembola</taxon>
        <taxon>Symphypleona</taxon>
        <taxon>Sminthuridae</taxon>
        <taxon>Allacma</taxon>
    </lineage>
</organism>
<keyword evidence="1" id="KW-0862">Zinc</keyword>
<reference evidence="3" key="1">
    <citation type="submission" date="2021-06" db="EMBL/GenBank/DDBJ databases">
        <authorList>
            <person name="Hodson N. C."/>
            <person name="Mongue J. A."/>
            <person name="Jaron S. K."/>
        </authorList>
    </citation>
    <scope>NUCLEOTIDE SEQUENCE</scope>
</reference>
<protein>
    <recommendedName>
        <fullName evidence="2">CCHC-type domain-containing protein</fullName>
    </recommendedName>
</protein>
<evidence type="ECO:0000259" key="2">
    <source>
        <dbReference type="PROSITE" id="PS50158"/>
    </source>
</evidence>
<comment type="caution">
    <text evidence="3">The sequence shown here is derived from an EMBL/GenBank/DDBJ whole genome shotgun (WGS) entry which is preliminary data.</text>
</comment>
<gene>
    <name evidence="3" type="ORF">AFUS01_LOCUS12254</name>
</gene>
<dbReference type="Pfam" id="PF10544">
    <property type="entry name" value="T5orf172"/>
    <property type="match status" value="1"/>
</dbReference>
<accession>A0A8J2JW85</accession>
<evidence type="ECO:0000313" key="3">
    <source>
        <dbReference type="EMBL" id="CAG7723150.1"/>
    </source>
</evidence>
<name>A0A8J2JW85_9HEXA</name>
<dbReference type="GO" id="GO:0003676">
    <property type="term" value="F:nucleic acid binding"/>
    <property type="evidence" value="ECO:0007669"/>
    <property type="project" value="InterPro"/>
</dbReference>
<keyword evidence="4" id="KW-1185">Reference proteome</keyword>
<dbReference type="OrthoDB" id="8250202at2759"/>
<dbReference type="EMBL" id="CAJVCH010096012">
    <property type="protein sequence ID" value="CAG7723150.1"/>
    <property type="molecule type" value="Genomic_DNA"/>
</dbReference>
<sequence length="364" mass="40762">MGCRSGTFQTIMNGSVPMIAWGENKSGTSQFLPSILSLEWEELYRVITGGPAAPEIEVQDQTLASHDSRAPSSSSRTASILMKESHTTRVSCCSNCGKPGHNIRTCPKTSPACLERACSGCRKPGHNIQTCPIRSMSTSASARYPAEAFEKPKSSVDKIKGSDEKLKLAPKIILHKFDDNKALNPDILELVLKNIHKSRLEIEDVTTKGKELFRPKNFKPSSYLTDSAKVKQRFKEGPTAEDGPGYIYIYEYLPTGSKDPKVEELKSMYKIGMSEHIPEGRRIRDQENRNGEKYRVVYTVPVAHRKLTEAIIHLQLEHRRRKRDVIDGKTEWFQGDKNRLKEVVNDGKAIVESVYEGEAPKSGL</sequence>
<proteinExistence type="predicted"/>
<dbReference type="Proteomes" id="UP000708208">
    <property type="component" value="Unassembled WGS sequence"/>
</dbReference>
<dbReference type="InterPro" id="IPR001878">
    <property type="entry name" value="Znf_CCHC"/>
</dbReference>